<sequence length="321" mass="35941">MGHYDTMTSGYGDLPLFEVHSAQTNGDLDDISLARRPRSLCLENKSHFDLDIKSRKHSTFPHCYHANMNQKLSSHQEANSDPQASFNHTYSFLKNYPSARRKQRRQTLANILSALAQAPATPSTTILLNDAPYYSTNTSDSGSSGSDLDPRSQHSARSNQASIESQDTESGSIQQCSSQLNNEKIQQTIEKQSDYIGLQHSQHNRANTSTFNETQSQISFSPAGQDESSSKATIQMPSLPNETVEKIPTYFSSIDMYLFLFGFLIFPLWWYGAWRYFALDPSLRQLVSTGQHAFHILNICFSLVSLVLIGLVVGLITVWAQ</sequence>
<evidence type="ECO:0000313" key="4">
    <source>
        <dbReference type="Proteomes" id="UP000093000"/>
    </source>
</evidence>
<dbReference type="InParanoid" id="A0A1C7N825"/>
<feature type="transmembrane region" description="Helical" evidence="2">
    <location>
        <begin position="256"/>
        <end position="274"/>
    </location>
</feature>
<feature type="region of interest" description="Disordered" evidence="1">
    <location>
        <begin position="206"/>
        <end position="229"/>
    </location>
</feature>
<evidence type="ECO:0000256" key="2">
    <source>
        <dbReference type="SAM" id="Phobius"/>
    </source>
</evidence>
<dbReference type="EMBL" id="LUGH01000414">
    <property type="protein sequence ID" value="OBZ85275.1"/>
    <property type="molecule type" value="Genomic_DNA"/>
</dbReference>
<keyword evidence="2" id="KW-0812">Transmembrane</keyword>
<dbReference type="Proteomes" id="UP000093000">
    <property type="component" value="Unassembled WGS sequence"/>
</dbReference>
<accession>A0A1C7N825</accession>
<reference evidence="3 4" key="1">
    <citation type="submission" date="2016-03" db="EMBL/GenBank/DDBJ databases">
        <title>Choanephora cucurbitarum.</title>
        <authorList>
            <person name="Min B."/>
            <person name="Park H."/>
            <person name="Park J.-H."/>
            <person name="Shin H.-D."/>
            <person name="Choi I.-G."/>
        </authorList>
    </citation>
    <scope>NUCLEOTIDE SEQUENCE [LARGE SCALE GENOMIC DNA]</scope>
    <source>
        <strain evidence="3 4">KUS-F28377</strain>
    </source>
</reference>
<gene>
    <name evidence="3" type="ORF">A0J61_06672</name>
</gene>
<protein>
    <submittedName>
        <fullName evidence="3">Uncharacterized protein</fullName>
    </submittedName>
</protein>
<evidence type="ECO:0000256" key="1">
    <source>
        <dbReference type="SAM" id="MobiDB-lite"/>
    </source>
</evidence>
<organism evidence="3 4">
    <name type="scientific">Choanephora cucurbitarum</name>
    <dbReference type="NCBI Taxonomy" id="101091"/>
    <lineage>
        <taxon>Eukaryota</taxon>
        <taxon>Fungi</taxon>
        <taxon>Fungi incertae sedis</taxon>
        <taxon>Mucoromycota</taxon>
        <taxon>Mucoromycotina</taxon>
        <taxon>Mucoromycetes</taxon>
        <taxon>Mucorales</taxon>
        <taxon>Mucorineae</taxon>
        <taxon>Choanephoraceae</taxon>
        <taxon>Choanephoroideae</taxon>
        <taxon>Choanephora</taxon>
    </lineage>
</organism>
<keyword evidence="2" id="KW-0472">Membrane</keyword>
<keyword evidence="4" id="KW-1185">Reference proteome</keyword>
<keyword evidence="2" id="KW-1133">Transmembrane helix</keyword>
<feature type="compositionally biased region" description="Low complexity" evidence="1">
    <location>
        <begin position="136"/>
        <end position="147"/>
    </location>
</feature>
<proteinExistence type="predicted"/>
<feature type="compositionally biased region" description="Polar residues" evidence="1">
    <location>
        <begin position="153"/>
        <end position="181"/>
    </location>
</feature>
<name>A0A1C7N825_9FUNG</name>
<comment type="caution">
    <text evidence="3">The sequence shown here is derived from an EMBL/GenBank/DDBJ whole genome shotgun (WGS) entry which is preliminary data.</text>
</comment>
<feature type="transmembrane region" description="Helical" evidence="2">
    <location>
        <begin position="294"/>
        <end position="320"/>
    </location>
</feature>
<dbReference type="AlphaFoldDB" id="A0A1C7N825"/>
<dbReference type="OrthoDB" id="2241820at2759"/>
<feature type="region of interest" description="Disordered" evidence="1">
    <location>
        <begin position="136"/>
        <end position="181"/>
    </location>
</feature>
<evidence type="ECO:0000313" key="3">
    <source>
        <dbReference type="EMBL" id="OBZ85275.1"/>
    </source>
</evidence>